<evidence type="ECO:0000256" key="8">
    <source>
        <dbReference type="PROSITE-ProRule" id="PRU01360"/>
    </source>
</evidence>
<proteinExistence type="inferred from homology"/>
<keyword evidence="7 8" id="KW-0998">Cell outer membrane</keyword>
<evidence type="ECO:0000313" key="13">
    <source>
        <dbReference type="EMBL" id="MFC3659721.1"/>
    </source>
</evidence>
<dbReference type="InterPro" id="IPR036942">
    <property type="entry name" value="Beta-barrel_TonB_sf"/>
</dbReference>
<keyword evidence="3 8" id="KW-1134">Transmembrane beta strand</keyword>
<dbReference type="Proteomes" id="UP001595724">
    <property type="component" value="Unassembled WGS sequence"/>
</dbReference>
<reference evidence="14" key="1">
    <citation type="journal article" date="2019" name="Int. J. Syst. Evol. Microbiol.">
        <title>The Global Catalogue of Microorganisms (GCM) 10K type strain sequencing project: providing services to taxonomists for standard genome sequencing and annotation.</title>
        <authorList>
            <consortium name="The Broad Institute Genomics Platform"/>
            <consortium name="The Broad Institute Genome Sequencing Center for Infectious Disease"/>
            <person name="Wu L."/>
            <person name="Ma J."/>
        </authorList>
    </citation>
    <scope>NUCLEOTIDE SEQUENCE [LARGE SCALE GENOMIC DNA]</scope>
    <source>
        <strain evidence="14">KCTC 42211</strain>
    </source>
</reference>
<keyword evidence="2 8" id="KW-0813">Transport</keyword>
<feature type="domain" description="TonB-dependent receptor-like beta-barrel" evidence="11">
    <location>
        <begin position="328"/>
        <end position="728"/>
    </location>
</feature>
<dbReference type="Gene3D" id="2.170.130.10">
    <property type="entry name" value="TonB-dependent receptor, plug domain"/>
    <property type="match status" value="1"/>
</dbReference>
<evidence type="ECO:0000256" key="5">
    <source>
        <dbReference type="ARBA" id="ARBA00023077"/>
    </source>
</evidence>
<evidence type="ECO:0000256" key="4">
    <source>
        <dbReference type="ARBA" id="ARBA00022692"/>
    </source>
</evidence>
<sequence>MRKLHRNALTALILGNLAIVPAYALAQDAAPPQDAAASQEEPAGEAGEDVTELQAVVVSGEIMYRNRTETTAPELVYGQEFFAEFEPVSVGDQLRRVPGVAFTSDIGESDAPQMRGLGQGFTQVLVNGRPIPGAGNDRTVFVDRIPAEIVDRIEVIRSPSADIDSQGIGGTINIILKDGESLPPGVIARVGVTNSIDADKSRGNGAVSWSGRNKDDTVFFSLTLDAQERYNNKEVTEGVFESDSVGFDEEVARRGDGRRLVHFDDPAASSAVERTEEQDSRDSRDVSFNGDVTWLISEESSLRVDAFALTTKRKEHQDTQIYEGDGSVGGLDMDNPELEFQDADFRQDSFGMSTLFKTYLNPSTQLDIEASYNSFTDEGIEDTFEETSDNLVNREDNDADDVEWSVAASVTRQMNGVAEAIGIEGAQFKAGLVAKSKDRDYSLVIGDGLDDDDYSTNDGRFSYKERRLDGYALVKWEVNDALNLETGVRAEKTRTEQRYSSDFLEGGVLQDTVSGEADNDAFMLNPSAHIQWKLSDADQLRFSAARTVRRPSIDQLIPAFSLESPGDEDATIGNPELDFETSIGLDLGYERRLPDRGIFGINLFYRDISDLIGLVNTGLPVSDIGLDPEDFPGSLYTYRNIGDARVHGIELDLSTPLGFIGLAETGVFANYTRLWSDRDDPATGGSIAIDYQPTYVYNVGLTQNIPSWDASFGFSYQKQGESRFVTYGEIESQLYDGNLEVFIEKRLSKSVVMRLTGSNLLDADSLQAEAGFDGDNGAEIIANQAAYDVDAYEVERENSSPRWTLTLRAVF</sequence>
<dbReference type="Pfam" id="PF07715">
    <property type="entry name" value="Plug"/>
    <property type="match status" value="1"/>
</dbReference>
<dbReference type="PANTHER" id="PTHR40980:SF4">
    <property type="entry name" value="TONB-DEPENDENT RECEPTOR-LIKE BETA-BARREL DOMAIN-CONTAINING PROTEIN"/>
    <property type="match status" value="1"/>
</dbReference>
<dbReference type="PANTHER" id="PTHR40980">
    <property type="entry name" value="PLUG DOMAIN-CONTAINING PROTEIN"/>
    <property type="match status" value="1"/>
</dbReference>
<evidence type="ECO:0000256" key="10">
    <source>
        <dbReference type="SAM" id="SignalP"/>
    </source>
</evidence>
<feature type="signal peptide" evidence="10">
    <location>
        <begin position="1"/>
        <end position="26"/>
    </location>
</feature>
<organism evidence="13 14">
    <name type="scientific">Luteimonas notoginsengisoli</name>
    <dbReference type="NCBI Taxonomy" id="1578200"/>
    <lineage>
        <taxon>Bacteria</taxon>
        <taxon>Pseudomonadati</taxon>
        <taxon>Pseudomonadota</taxon>
        <taxon>Gammaproteobacteria</taxon>
        <taxon>Lysobacterales</taxon>
        <taxon>Lysobacteraceae</taxon>
        <taxon>Luteimonas</taxon>
    </lineage>
</organism>
<dbReference type="PROSITE" id="PS52016">
    <property type="entry name" value="TONB_DEPENDENT_REC_3"/>
    <property type="match status" value="1"/>
</dbReference>
<evidence type="ECO:0000256" key="1">
    <source>
        <dbReference type="ARBA" id="ARBA00004571"/>
    </source>
</evidence>
<evidence type="ECO:0000313" key="14">
    <source>
        <dbReference type="Proteomes" id="UP001595724"/>
    </source>
</evidence>
<dbReference type="SUPFAM" id="SSF56935">
    <property type="entry name" value="Porins"/>
    <property type="match status" value="1"/>
</dbReference>
<dbReference type="Pfam" id="PF00593">
    <property type="entry name" value="TonB_dep_Rec_b-barrel"/>
    <property type="match status" value="1"/>
</dbReference>
<evidence type="ECO:0000256" key="6">
    <source>
        <dbReference type="ARBA" id="ARBA00023136"/>
    </source>
</evidence>
<comment type="caution">
    <text evidence="13">The sequence shown here is derived from an EMBL/GenBank/DDBJ whole genome shotgun (WGS) entry which is preliminary data.</text>
</comment>
<comment type="subcellular location">
    <subcellularLocation>
        <location evidence="1 8">Cell outer membrane</location>
        <topology evidence="1 8">Multi-pass membrane protein</topology>
    </subcellularLocation>
</comment>
<keyword evidence="5 9" id="KW-0798">TonB box</keyword>
<dbReference type="Gene3D" id="2.40.170.20">
    <property type="entry name" value="TonB-dependent receptor, beta-barrel domain"/>
    <property type="match status" value="1"/>
</dbReference>
<feature type="domain" description="TonB-dependent receptor plug" evidence="12">
    <location>
        <begin position="69"/>
        <end position="171"/>
    </location>
</feature>
<keyword evidence="4 8" id="KW-0812">Transmembrane</keyword>
<gene>
    <name evidence="13" type="ORF">ACFOM9_06470</name>
</gene>
<evidence type="ECO:0000259" key="11">
    <source>
        <dbReference type="Pfam" id="PF00593"/>
    </source>
</evidence>
<dbReference type="RefSeq" id="WP_386707818.1">
    <property type="nucleotide sequence ID" value="NZ_JBHRYF010000002.1"/>
</dbReference>
<evidence type="ECO:0000256" key="9">
    <source>
        <dbReference type="RuleBase" id="RU003357"/>
    </source>
</evidence>
<name>A0ABV7URX5_9GAMM</name>
<evidence type="ECO:0000259" key="12">
    <source>
        <dbReference type="Pfam" id="PF07715"/>
    </source>
</evidence>
<evidence type="ECO:0000256" key="3">
    <source>
        <dbReference type="ARBA" id="ARBA00022452"/>
    </source>
</evidence>
<evidence type="ECO:0000256" key="7">
    <source>
        <dbReference type="ARBA" id="ARBA00023237"/>
    </source>
</evidence>
<dbReference type="InterPro" id="IPR037066">
    <property type="entry name" value="Plug_dom_sf"/>
</dbReference>
<evidence type="ECO:0000256" key="2">
    <source>
        <dbReference type="ARBA" id="ARBA00022448"/>
    </source>
</evidence>
<keyword evidence="6 8" id="KW-0472">Membrane</keyword>
<keyword evidence="10" id="KW-0732">Signal</keyword>
<accession>A0ABV7URX5</accession>
<feature type="chain" id="PRO_5047499719" evidence="10">
    <location>
        <begin position="27"/>
        <end position="811"/>
    </location>
</feature>
<protein>
    <submittedName>
        <fullName evidence="13">TonB-dependent receptor plug domain-containing protein</fullName>
    </submittedName>
</protein>
<dbReference type="InterPro" id="IPR012910">
    <property type="entry name" value="Plug_dom"/>
</dbReference>
<keyword evidence="13" id="KW-0675">Receptor</keyword>
<dbReference type="CDD" id="cd01347">
    <property type="entry name" value="ligand_gated_channel"/>
    <property type="match status" value="1"/>
</dbReference>
<comment type="similarity">
    <text evidence="8 9">Belongs to the TonB-dependent receptor family.</text>
</comment>
<dbReference type="InterPro" id="IPR000531">
    <property type="entry name" value="Beta-barrel_TonB"/>
</dbReference>
<keyword evidence="14" id="KW-1185">Reference proteome</keyword>
<dbReference type="EMBL" id="JBHRYF010000002">
    <property type="protein sequence ID" value="MFC3659721.1"/>
    <property type="molecule type" value="Genomic_DNA"/>
</dbReference>
<dbReference type="InterPro" id="IPR039426">
    <property type="entry name" value="TonB-dep_rcpt-like"/>
</dbReference>